<comment type="caution">
    <text evidence="9">The sequence shown here is derived from an EMBL/GenBank/DDBJ whole genome shotgun (WGS) entry which is preliminary data.</text>
</comment>
<evidence type="ECO:0000256" key="4">
    <source>
        <dbReference type="ARBA" id="ARBA00023212"/>
    </source>
</evidence>
<dbReference type="PANTHER" id="PTHR19302:SF33">
    <property type="entry name" value="GAMMA-TUBULIN COMPLEX COMPONENT 5"/>
    <property type="match status" value="1"/>
</dbReference>
<evidence type="ECO:0000313" key="10">
    <source>
        <dbReference type="Proteomes" id="UP001212997"/>
    </source>
</evidence>
<dbReference type="EMBL" id="JANAWD010000366">
    <property type="protein sequence ID" value="KAJ3480590.1"/>
    <property type="molecule type" value="Genomic_DNA"/>
</dbReference>
<dbReference type="Pfam" id="PF04130">
    <property type="entry name" value="GCP_C_terminal"/>
    <property type="match status" value="1"/>
</dbReference>
<feature type="compositionally biased region" description="Acidic residues" evidence="6">
    <location>
        <begin position="141"/>
        <end position="150"/>
    </location>
</feature>
<dbReference type="AlphaFoldDB" id="A0AAD5UXQ1"/>
<dbReference type="Pfam" id="PF17681">
    <property type="entry name" value="GCP_N_terminal"/>
    <property type="match status" value="1"/>
</dbReference>
<dbReference type="GO" id="GO:0051011">
    <property type="term" value="F:microtubule minus-end binding"/>
    <property type="evidence" value="ECO:0007669"/>
    <property type="project" value="TreeGrafter"/>
</dbReference>
<dbReference type="GO" id="GO:0005816">
    <property type="term" value="C:spindle pole body"/>
    <property type="evidence" value="ECO:0007669"/>
    <property type="project" value="UniProtKB-ARBA"/>
</dbReference>
<name>A0AAD5UXQ1_9APHY</name>
<evidence type="ECO:0000256" key="5">
    <source>
        <dbReference type="RuleBase" id="RU363050"/>
    </source>
</evidence>
<evidence type="ECO:0000256" key="6">
    <source>
        <dbReference type="SAM" id="MobiDB-lite"/>
    </source>
</evidence>
<dbReference type="GO" id="GO:0043015">
    <property type="term" value="F:gamma-tubulin binding"/>
    <property type="evidence" value="ECO:0007669"/>
    <property type="project" value="InterPro"/>
</dbReference>
<keyword evidence="10" id="KW-1185">Reference proteome</keyword>
<evidence type="ECO:0000259" key="7">
    <source>
        <dbReference type="Pfam" id="PF04130"/>
    </source>
</evidence>
<dbReference type="InterPro" id="IPR041470">
    <property type="entry name" value="GCP_N"/>
</dbReference>
<feature type="region of interest" description="Disordered" evidence="6">
    <location>
        <begin position="947"/>
        <end position="966"/>
    </location>
</feature>
<evidence type="ECO:0000256" key="2">
    <source>
        <dbReference type="ARBA" id="ARBA00022490"/>
    </source>
</evidence>
<dbReference type="InterPro" id="IPR042241">
    <property type="entry name" value="GCP_C_sf"/>
</dbReference>
<proteinExistence type="inferred from homology"/>
<protein>
    <recommendedName>
        <fullName evidence="5">Spindle pole body component</fullName>
    </recommendedName>
</protein>
<dbReference type="GO" id="GO:0000922">
    <property type="term" value="C:spindle pole"/>
    <property type="evidence" value="ECO:0007669"/>
    <property type="project" value="InterPro"/>
</dbReference>
<dbReference type="GO" id="GO:0000278">
    <property type="term" value="P:mitotic cell cycle"/>
    <property type="evidence" value="ECO:0007669"/>
    <property type="project" value="TreeGrafter"/>
</dbReference>
<evidence type="ECO:0000313" key="9">
    <source>
        <dbReference type="EMBL" id="KAJ3480590.1"/>
    </source>
</evidence>
<comment type="similarity">
    <text evidence="1 5">Belongs to the TUBGCP family.</text>
</comment>
<reference evidence="9" key="1">
    <citation type="submission" date="2022-07" db="EMBL/GenBank/DDBJ databases">
        <title>Genome Sequence of Physisporinus lineatus.</title>
        <authorList>
            <person name="Buettner E."/>
        </authorList>
    </citation>
    <scope>NUCLEOTIDE SEQUENCE</scope>
    <source>
        <strain evidence="9">VT162</strain>
    </source>
</reference>
<dbReference type="PANTHER" id="PTHR19302">
    <property type="entry name" value="GAMMA TUBULIN COMPLEX PROTEIN"/>
    <property type="match status" value="1"/>
</dbReference>
<evidence type="ECO:0000256" key="3">
    <source>
        <dbReference type="ARBA" id="ARBA00022701"/>
    </source>
</evidence>
<sequence>MSQDTHATALETAFKTLMTHMKERPSDLDAEINVRTHSSLPDLLLIYSCSLELPPSSPSSVSHQLFLSCSPDPSTLTRAETYLEEIRNPPKPAEGLTWKSILTEEPFSGQHWEGVYGLPPGSTVEGWETKSIDSSPSLSPFDDDDLDDTDSQASSAPRPISPLPTEIPQARTELGGGPSAEERFVQSFSHLDVFENLQKRQYWRSEWRLKVPVDRPFDLGDASTIGPAFRRLLSSHMGSRATGMIQDKYIYEHDAVREILFGLQGRRNLMISWSHEGENPQSFCPSSDAPRLQHITETALHSVLSSFAQTATTLQHLRKFVSAVFTKSSHHNISQPPLTSHTYRRSTRTLEALCESIDHQIRLFDTWCASKEESVCLALMGAGPPLVISLLSLEVSIRDEFAETYNVLLDLVRKVVQRATRSSEPILEIWTLPDLPTRISPSSLTSLLLDSLLKSMREYATMGDVTTSQALFSVFASAAEPVWMMIGKWLKDGMPIREVSVPVASSQEGQYGFQSNRVDEEFFIEDNELGLFDPDFWTDGFVLRGGSDDGGDVQVGEGRHSAVPTFLAQASTHILSAGKAVGLLRVLGLSSLLDGQDEKERWLVDWPSFRTILKNSHSREEMLDSEGKEQEQVVSISVDDFASFVYEEVVPMCKKAQEVLSQVLTEECDLWLHLSAMEDLFLMRRGDAIANLIDTLFARMDSQYPWTDFHFLNSAFRDIVDAGQTHWIDPSLVRLSHRGNKDKPIRRTVRAIEGLLIEYAVPFPLTYIFTSRAMQVYSSVFSFVLQIRRAKNVLERILVRSALANANVANMGGELKVFYAMRGKLSWFVNALLNFISTNVLHTQVLAFHTALKTARSLDDMIALHEAHLERLEGRCLLQKNTVALHRSVISILDMTLHFADCFVALAGDSTLDISRQSLILMKRHRSRRLKRQRKNIIGFSQSILAQTPDSSSDSEDEERDNGMSLEAGAEPSFSLAASTSISFVEESFYVRVDKMSLELDALVRFVRRGVESLAGGAGEAASTFGIFAFTLEDWDR</sequence>
<comment type="subcellular location">
    <subcellularLocation>
        <location evidence="5">Cytoplasm</location>
        <location evidence="5">Cytoskeleton</location>
        <location evidence="5">Microtubule organizing center</location>
    </subcellularLocation>
</comment>
<dbReference type="GO" id="GO:0051321">
    <property type="term" value="P:meiotic cell cycle"/>
    <property type="evidence" value="ECO:0007669"/>
    <property type="project" value="TreeGrafter"/>
</dbReference>
<evidence type="ECO:0000259" key="8">
    <source>
        <dbReference type="Pfam" id="PF17681"/>
    </source>
</evidence>
<dbReference type="GO" id="GO:0007020">
    <property type="term" value="P:microtubule nucleation"/>
    <property type="evidence" value="ECO:0007669"/>
    <property type="project" value="InterPro"/>
</dbReference>
<feature type="region of interest" description="Disordered" evidence="6">
    <location>
        <begin position="112"/>
        <end position="178"/>
    </location>
</feature>
<feature type="domain" description="Gamma tubulin complex component protein N-terminal" evidence="8">
    <location>
        <begin position="256"/>
        <end position="667"/>
    </location>
</feature>
<gene>
    <name evidence="9" type="ORF">NLI96_g8228</name>
</gene>
<dbReference type="GO" id="GO:0051225">
    <property type="term" value="P:spindle assembly"/>
    <property type="evidence" value="ECO:0007669"/>
    <property type="project" value="TreeGrafter"/>
</dbReference>
<dbReference type="GO" id="GO:0000930">
    <property type="term" value="C:gamma-tubulin complex"/>
    <property type="evidence" value="ECO:0007669"/>
    <property type="project" value="TreeGrafter"/>
</dbReference>
<dbReference type="Gene3D" id="1.20.120.1900">
    <property type="entry name" value="Gamma-tubulin complex, C-terminal domain"/>
    <property type="match status" value="1"/>
</dbReference>
<organism evidence="9 10">
    <name type="scientific">Meripilus lineatus</name>
    <dbReference type="NCBI Taxonomy" id="2056292"/>
    <lineage>
        <taxon>Eukaryota</taxon>
        <taxon>Fungi</taxon>
        <taxon>Dikarya</taxon>
        <taxon>Basidiomycota</taxon>
        <taxon>Agaricomycotina</taxon>
        <taxon>Agaricomycetes</taxon>
        <taxon>Polyporales</taxon>
        <taxon>Meripilaceae</taxon>
        <taxon>Meripilus</taxon>
    </lineage>
</organism>
<dbReference type="Proteomes" id="UP001212997">
    <property type="component" value="Unassembled WGS sequence"/>
</dbReference>
<dbReference type="InterPro" id="IPR040457">
    <property type="entry name" value="GCP_C"/>
</dbReference>
<keyword evidence="3 5" id="KW-0493">Microtubule</keyword>
<evidence type="ECO:0000256" key="1">
    <source>
        <dbReference type="ARBA" id="ARBA00010337"/>
    </source>
</evidence>
<feature type="domain" description="Gamma tubulin complex component C-terminal" evidence="7">
    <location>
        <begin position="670"/>
        <end position="918"/>
    </location>
</feature>
<keyword evidence="4 5" id="KW-0206">Cytoskeleton</keyword>
<keyword evidence="2 5" id="KW-0963">Cytoplasm</keyword>
<accession>A0AAD5UXQ1</accession>
<dbReference type="InterPro" id="IPR007259">
    <property type="entry name" value="GCP"/>
</dbReference>
<dbReference type="GO" id="GO:0005874">
    <property type="term" value="C:microtubule"/>
    <property type="evidence" value="ECO:0007669"/>
    <property type="project" value="UniProtKB-KW"/>
</dbReference>
<dbReference type="GO" id="GO:0031122">
    <property type="term" value="P:cytoplasmic microtubule organization"/>
    <property type="evidence" value="ECO:0007669"/>
    <property type="project" value="TreeGrafter"/>
</dbReference>